<gene>
    <name evidence="1" type="ORF">A3G90_03230</name>
</gene>
<sequence length="68" mass="7626">MGKTVTQIIHFSNGNKRTFSGIITETIKQGEFTKMTLMDGRILMVNTANVDCIEVFDESIDVKMQNLA</sequence>
<reference evidence="1 2" key="1">
    <citation type="journal article" date="2016" name="Nat. Commun.">
        <title>Thousands of microbial genomes shed light on interconnected biogeochemical processes in an aquifer system.</title>
        <authorList>
            <person name="Anantharaman K."/>
            <person name="Brown C.T."/>
            <person name="Hug L.A."/>
            <person name="Sharon I."/>
            <person name="Castelle C.J."/>
            <person name="Probst A.J."/>
            <person name="Thomas B.C."/>
            <person name="Singh A."/>
            <person name="Wilkins M.J."/>
            <person name="Karaoz U."/>
            <person name="Brodie E.L."/>
            <person name="Williams K.H."/>
            <person name="Hubbard S.S."/>
            <person name="Banfield J.F."/>
        </authorList>
    </citation>
    <scope>NUCLEOTIDE SEQUENCE [LARGE SCALE GENOMIC DNA]</scope>
</reference>
<evidence type="ECO:0000313" key="1">
    <source>
        <dbReference type="EMBL" id="OGG85048.1"/>
    </source>
</evidence>
<organism evidence="1 2">
    <name type="scientific">Candidatus Kaiserbacteria bacterium RIFCSPLOWO2_12_FULL_45_26</name>
    <dbReference type="NCBI Taxonomy" id="1798525"/>
    <lineage>
        <taxon>Bacteria</taxon>
        <taxon>Candidatus Kaiseribacteriota</taxon>
    </lineage>
</organism>
<dbReference type="STRING" id="1798525.A3G90_03230"/>
<dbReference type="Proteomes" id="UP000177325">
    <property type="component" value="Unassembled WGS sequence"/>
</dbReference>
<dbReference type="EMBL" id="MFMM01000001">
    <property type="protein sequence ID" value="OGG85048.1"/>
    <property type="molecule type" value="Genomic_DNA"/>
</dbReference>
<proteinExistence type="predicted"/>
<dbReference type="AlphaFoldDB" id="A0A1F6FGQ8"/>
<comment type="caution">
    <text evidence="1">The sequence shown here is derived from an EMBL/GenBank/DDBJ whole genome shotgun (WGS) entry which is preliminary data.</text>
</comment>
<evidence type="ECO:0000313" key="2">
    <source>
        <dbReference type="Proteomes" id="UP000177325"/>
    </source>
</evidence>
<protein>
    <submittedName>
        <fullName evidence="1">Uncharacterized protein</fullName>
    </submittedName>
</protein>
<name>A0A1F6FGQ8_9BACT</name>
<accession>A0A1F6FGQ8</accession>